<dbReference type="EMBL" id="CP012036">
    <property type="protein sequence ID" value="ALF51796.1"/>
    <property type="molecule type" value="Genomic_DNA"/>
</dbReference>
<dbReference type="Proteomes" id="UP000062645">
    <property type="component" value="Chromosome"/>
</dbReference>
<protein>
    <submittedName>
        <fullName evidence="1">Uncharacterized protein</fullName>
    </submittedName>
</protein>
<accession>A0A0M4SU23</accession>
<evidence type="ECO:0000313" key="1">
    <source>
        <dbReference type="EMBL" id="ALF51796.1"/>
    </source>
</evidence>
<dbReference type="PATRIC" id="fig|224013.5.peg.324"/>
<gene>
    <name evidence="1" type="ORF">ACX27_01340</name>
</gene>
<dbReference type="KEGG" id="npz:ACX27_01340"/>
<dbReference type="OrthoDB" id="9811535at2"/>
<reference evidence="2" key="1">
    <citation type="submission" date="2015-07" db="EMBL/GenBank/DDBJ databases">
        <title>Genome Of Nitrogen-Fixing Cyanobacterium Nostoc piscinale CENA21 From Solimoes/Amazon River Floodplain Sediments And Comparative Genomics To Uncover Biosynthetic Natural Products Potential.</title>
        <authorList>
            <person name="Leao T.F."/>
            <person name="Leao P.N."/>
            <person name="Guimaraes P.I."/>
            <person name="de Melo A.G.C."/>
            <person name="Ramos R.T.J."/>
            <person name="Silva A."/>
            <person name="Fiore M.F."/>
            <person name="Schneider M.P.C."/>
        </authorList>
    </citation>
    <scope>NUCLEOTIDE SEQUENCE [LARGE SCALE GENOMIC DNA]</scope>
    <source>
        <strain evidence="2">CENA21</strain>
    </source>
</reference>
<evidence type="ECO:0000313" key="2">
    <source>
        <dbReference type="Proteomes" id="UP000062645"/>
    </source>
</evidence>
<organism evidence="1 2">
    <name type="scientific">Nostoc piscinale CENA21</name>
    <dbReference type="NCBI Taxonomy" id="224013"/>
    <lineage>
        <taxon>Bacteria</taxon>
        <taxon>Bacillati</taxon>
        <taxon>Cyanobacteriota</taxon>
        <taxon>Cyanophyceae</taxon>
        <taxon>Nostocales</taxon>
        <taxon>Nostocaceae</taxon>
        <taxon>Nostoc</taxon>
    </lineage>
</organism>
<name>A0A0M4SU23_9NOSO</name>
<reference evidence="1 2" key="2">
    <citation type="journal article" date="2016" name="Genome Announc.">
        <title>Draft Genome Sequence of the N2-Fixing Cyanobacterium Nostoc piscinale CENA21, Isolated from the Brazilian Amazon Floodplain.</title>
        <authorList>
            <person name="Leao T."/>
            <person name="Guimaraes P.I."/>
            <person name="de Melo A.G."/>
            <person name="Ramos R.T."/>
            <person name="Leao P.N."/>
            <person name="Silva A."/>
            <person name="Fiore M.F."/>
            <person name="Schneider M.P."/>
        </authorList>
    </citation>
    <scope>NUCLEOTIDE SEQUENCE [LARGE SCALE GENOMIC DNA]</scope>
    <source>
        <strain evidence="1 2">CENA21</strain>
    </source>
</reference>
<sequence length="336" mass="38847">MLKLKLYKEVMRKLLFSIGVILTVILPSDVVHTQSNEPSISYLGNYPSDKWGSWTERLQGVGNNHDSWFFTQKEVLWKVPLSINLDNSKNMWPGRSGFPGVLRVEMPEVLKREGFDHFGDLDALNGYIFIPIERSSTETPAIGVFREDDLSFVSYALLKNRTRSGWCSITPNGQLFTSHNKIDSNNPIDVYDIDWETLRNQGKLNLKFSHNFYLTGIPKEYGESLSPYIQGGDFSTDGKYLFLLNGKTGINETHSRGIWMFKNDNYKWGVFVTKSIQDGQNFRYEYKPALLQEPEGITYWDIDPYGSPEVGGQLHALLLNIRYRKDSIWFKHYRLR</sequence>
<dbReference type="AlphaFoldDB" id="A0A0M4SU23"/>
<proteinExistence type="predicted"/>
<dbReference type="RefSeq" id="WP_062287396.1">
    <property type="nucleotide sequence ID" value="NZ_CP012036.1"/>
</dbReference>
<keyword evidence="2" id="KW-1185">Reference proteome</keyword>